<dbReference type="EMBL" id="JACMSF010000015">
    <property type="protein sequence ID" value="MBC2903131.1"/>
    <property type="molecule type" value="Genomic_DNA"/>
</dbReference>
<sequence>MTPPESSAVAVELANLRGSFDRFGRDIGDIKTSCAVLVARSDRTEQDVRDLREELDQVRAELDGVKGRQWPLQSVAALASVTAIGLGVWQAVGR</sequence>
<evidence type="ECO:0000313" key="2">
    <source>
        <dbReference type="EMBL" id="MBC2903131.1"/>
    </source>
</evidence>
<dbReference type="RefSeq" id="WP_186283020.1">
    <property type="nucleotide sequence ID" value="NZ_JACMSF010000015.1"/>
</dbReference>
<gene>
    <name evidence="2" type="ORF">H4N64_16245</name>
</gene>
<evidence type="ECO:0000256" key="1">
    <source>
        <dbReference type="SAM" id="Coils"/>
    </source>
</evidence>
<comment type="caution">
    <text evidence="2">The sequence shown here is derived from an EMBL/GenBank/DDBJ whole genome shotgun (WGS) entry which is preliminary data.</text>
</comment>
<name>A0A7X1J2P5_9ACTN</name>
<organism evidence="2 3">
    <name type="scientific">Streptomyces cupreus</name>
    <dbReference type="NCBI Taxonomy" id="2759956"/>
    <lineage>
        <taxon>Bacteria</taxon>
        <taxon>Bacillati</taxon>
        <taxon>Actinomycetota</taxon>
        <taxon>Actinomycetes</taxon>
        <taxon>Kitasatosporales</taxon>
        <taxon>Streptomycetaceae</taxon>
        <taxon>Streptomyces</taxon>
    </lineage>
</organism>
<keyword evidence="1" id="KW-0175">Coiled coil</keyword>
<reference evidence="2 3" key="1">
    <citation type="submission" date="2020-08" db="EMBL/GenBank/DDBJ databases">
        <title>Streptomyces sp. PSKA01 genome sequencing and assembly.</title>
        <authorList>
            <person name="Mandal S."/>
            <person name="Maiti P.K."/>
            <person name="Das P."/>
        </authorList>
    </citation>
    <scope>NUCLEOTIDE SEQUENCE [LARGE SCALE GENOMIC DNA]</scope>
    <source>
        <strain evidence="2 3">PSKA01</strain>
    </source>
</reference>
<accession>A0A7X1J2P5</accession>
<protein>
    <submittedName>
        <fullName evidence="2">Uncharacterized protein</fullName>
    </submittedName>
</protein>
<feature type="coiled-coil region" evidence="1">
    <location>
        <begin position="34"/>
        <end position="68"/>
    </location>
</feature>
<keyword evidence="3" id="KW-1185">Reference proteome</keyword>
<proteinExistence type="predicted"/>
<dbReference type="AlphaFoldDB" id="A0A7X1J2P5"/>
<evidence type="ECO:0000313" key="3">
    <source>
        <dbReference type="Proteomes" id="UP000584670"/>
    </source>
</evidence>
<dbReference type="Proteomes" id="UP000584670">
    <property type="component" value="Unassembled WGS sequence"/>
</dbReference>